<dbReference type="PROSITE" id="PS51729">
    <property type="entry name" value="GNAT_YJDJ"/>
    <property type="match status" value="1"/>
</dbReference>
<dbReference type="CDD" id="cd04301">
    <property type="entry name" value="NAT_SF"/>
    <property type="match status" value="1"/>
</dbReference>
<evidence type="ECO:0000313" key="3">
    <source>
        <dbReference type="EMBL" id="MBM7837193.1"/>
    </source>
</evidence>
<dbReference type="Proteomes" id="UP001179280">
    <property type="component" value="Unassembled WGS sequence"/>
</dbReference>
<dbReference type="PANTHER" id="PTHR31435:SF10">
    <property type="entry name" value="BSR4717 PROTEIN"/>
    <property type="match status" value="1"/>
</dbReference>
<dbReference type="PANTHER" id="PTHR31435">
    <property type="entry name" value="PROTEIN NATD1"/>
    <property type="match status" value="1"/>
</dbReference>
<proteinExistence type="predicted"/>
<feature type="domain" description="N-acetyltransferase" evidence="2">
    <location>
        <begin position="2"/>
        <end position="89"/>
    </location>
</feature>
<evidence type="ECO:0000313" key="4">
    <source>
        <dbReference type="Proteomes" id="UP001179280"/>
    </source>
</evidence>
<dbReference type="RefSeq" id="WP_054792477.1">
    <property type="nucleotide sequence ID" value="NZ_JAFBCV010000001.1"/>
</dbReference>
<dbReference type="InterPro" id="IPR045057">
    <property type="entry name" value="Gcn5-rel_NAT"/>
</dbReference>
<dbReference type="SUPFAM" id="SSF55729">
    <property type="entry name" value="Acyl-CoA N-acyltransferases (Nat)"/>
    <property type="match status" value="1"/>
</dbReference>
<dbReference type="InterPro" id="IPR000182">
    <property type="entry name" value="GNAT_dom"/>
</dbReference>
<evidence type="ECO:0000259" key="1">
    <source>
        <dbReference type="PROSITE" id="PS51186"/>
    </source>
</evidence>
<gene>
    <name evidence="3" type="ORF">JOC54_000424</name>
</gene>
<dbReference type="PROSITE" id="PS51186">
    <property type="entry name" value="GNAT"/>
    <property type="match status" value="1"/>
</dbReference>
<dbReference type="Gene3D" id="3.40.630.30">
    <property type="match status" value="1"/>
</dbReference>
<feature type="domain" description="N-acetyltransferase" evidence="1">
    <location>
        <begin position="1"/>
        <end position="91"/>
    </location>
</feature>
<name>A0ABS2SNV3_9BACI</name>
<protein>
    <submittedName>
        <fullName evidence="3">GNAT family acetyltransferase</fullName>
    </submittedName>
</protein>
<organism evidence="3 4">
    <name type="scientific">Shouchella xiaoxiensis</name>
    <dbReference type="NCBI Taxonomy" id="766895"/>
    <lineage>
        <taxon>Bacteria</taxon>
        <taxon>Bacillati</taxon>
        <taxon>Bacillota</taxon>
        <taxon>Bacilli</taxon>
        <taxon>Bacillales</taxon>
        <taxon>Bacillaceae</taxon>
        <taxon>Shouchella</taxon>
    </lineage>
</organism>
<keyword evidence="4" id="KW-1185">Reference proteome</keyword>
<evidence type="ECO:0000259" key="2">
    <source>
        <dbReference type="PROSITE" id="PS51729"/>
    </source>
</evidence>
<dbReference type="InterPro" id="IPR016181">
    <property type="entry name" value="Acyl_CoA_acyltransferase"/>
</dbReference>
<comment type="caution">
    <text evidence="3">The sequence shown here is derived from an EMBL/GenBank/DDBJ whole genome shotgun (WGS) entry which is preliminary data.</text>
</comment>
<accession>A0ABS2SNV3</accession>
<dbReference type="InterPro" id="IPR031165">
    <property type="entry name" value="GNAT_YJDJ"/>
</dbReference>
<sequence>MLIHEDHKHVYYKNGDEVAGEITFKPVGSKKIIIDHTHVHSDHRGEGIAEDLVYSVVERMRKEGKKIVPLCPFAKKEFERNADYQDVYSEK</sequence>
<reference evidence="3" key="1">
    <citation type="submission" date="2021-01" db="EMBL/GenBank/DDBJ databases">
        <title>Genomic Encyclopedia of Type Strains, Phase IV (KMG-IV): sequencing the most valuable type-strain genomes for metagenomic binning, comparative biology and taxonomic classification.</title>
        <authorList>
            <person name="Goeker M."/>
        </authorList>
    </citation>
    <scope>NUCLEOTIDE SEQUENCE</scope>
    <source>
        <strain evidence="3">DSM 21943</strain>
    </source>
</reference>
<dbReference type="EMBL" id="JAFBCV010000001">
    <property type="protein sequence ID" value="MBM7837193.1"/>
    <property type="molecule type" value="Genomic_DNA"/>
</dbReference>
<dbReference type="Pfam" id="PF14542">
    <property type="entry name" value="Acetyltransf_CG"/>
    <property type="match status" value="1"/>
</dbReference>